<feature type="compositionally biased region" description="Polar residues" evidence="2">
    <location>
        <begin position="150"/>
        <end position="159"/>
    </location>
</feature>
<keyword evidence="1" id="KW-0175">Coiled coil</keyword>
<feature type="domain" description="GAF" evidence="3">
    <location>
        <begin position="969"/>
        <end position="1149"/>
    </location>
</feature>
<feature type="region of interest" description="Disordered" evidence="2">
    <location>
        <begin position="588"/>
        <end position="608"/>
    </location>
</feature>
<dbReference type="InterPro" id="IPR029016">
    <property type="entry name" value="GAF-like_dom_sf"/>
</dbReference>
<gene>
    <name evidence="4" type="ORF">PR002_g15937</name>
</gene>
<dbReference type="InterPro" id="IPR003018">
    <property type="entry name" value="GAF"/>
</dbReference>
<dbReference type="OrthoDB" id="74705at2759"/>
<name>A0A6A3KRP3_9STRA</name>
<proteinExistence type="predicted"/>
<feature type="region of interest" description="Disordered" evidence="2">
    <location>
        <begin position="1212"/>
        <end position="1238"/>
    </location>
</feature>
<feature type="region of interest" description="Disordered" evidence="2">
    <location>
        <begin position="1298"/>
        <end position="1327"/>
    </location>
</feature>
<dbReference type="Proteomes" id="UP000435112">
    <property type="component" value="Unassembled WGS sequence"/>
</dbReference>
<organism evidence="4 5">
    <name type="scientific">Phytophthora rubi</name>
    <dbReference type="NCBI Taxonomy" id="129364"/>
    <lineage>
        <taxon>Eukaryota</taxon>
        <taxon>Sar</taxon>
        <taxon>Stramenopiles</taxon>
        <taxon>Oomycota</taxon>
        <taxon>Peronosporomycetes</taxon>
        <taxon>Peronosporales</taxon>
        <taxon>Peronosporaceae</taxon>
        <taxon>Phytophthora</taxon>
    </lineage>
</organism>
<feature type="compositionally biased region" description="Polar residues" evidence="2">
    <location>
        <begin position="51"/>
        <end position="65"/>
    </location>
</feature>
<feature type="compositionally biased region" description="Polar residues" evidence="2">
    <location>
        <begin position="15"/>
        <end position="27"/>
    </location>
</feature>
<dbReference type="EMBL" id="QXFU01001187">
    <property type="protein sequence ID" value="KAE9008327.1"/>
    <property type="molecule type" value="Genomic_DNA"/>
</dbReference>
<dbReference type="Pfam" id="PF01590">
    <property type="entry name" value="GAF"/>
    <property type="match status" value="2"/>
</dbReference>
<feature type="compositionally biased region" description="Low complexity" evidence="2">
    <location>
        <begin position="1214"/>
        <end position="1232"/>
    </location>
</feature>
<sequence>MFSCLFRRSDAQSEWKPSSQARRTSMTRVEVEIRVKSPRKARRRGQPPPSYQQAQSLPTSITSTRIFGPGRFVKPSHCADGSIPPREEDAESYEDSFESDDGEEGENGDEPADNELEEAPNAVGSDRNESVDGADSRDQGNGDEDEEASEQASVDTLRSSRAAIRTKRVKRERERQTLIYYDQHTYMVISRLRALNKRLSQQLEQRTKLATTLAEEKKQHLLLIDSLQAEVQMHKQTLRAIRPTHSGAGRNDQRTATLPAVPRPPSQPTSPRDEKGNNTRAVTPRPAVSPYQRRPVSPSNSSPRKSQRVKTAGAIPEAQGCVCGGRAQDAHVVEMYTAKFEKAEEERKELQQRHAHQLANYSHELSRLERLLEKTHAVVQEKDNELRLQRTRQLYCSAPATPSSSAVITHRRNSNAGITVPPNSTAGRRESLQVKNIFSDDIWRGLLPLPPAPGAASDAAKDRPREAIAASATALTPVSFTSHVGQAFEQLLSHPLASLHDNTLDRSTREWLQELRQCGSQMLTLHHSFQVMARSLQHVAESTHLYQLAETLTDETRELMQAEQVLVLVVDKSEQEFWCRMPSRLATEDVDEEPKASDSSKTQMGTVRSALPPVGSSLLSFGSTSAAVPCGLAAFVYHTKRPLLLPAGQMVRHPSYSTATDNADRLVVHPNASTLLVPILHDNHVLAVVQVCGKLTQVQALGLSIALERSDAFTPEDQALLMLVCHFSSGLFPKVAYFTDVESNKVNEETFIQLAPEIFTCLHFDELGKVVIENAKSILDADRCSLFVADSATRTLHNWHSDISGAGVEVYRKSTQKADTGMTIHFGQGIVGLVAETQQAINIPDAYDDPRFNSAWDQKTHYRTKSMLTVPIISNMGSSEKPKTAASRGRTEEDTDKDDSDAEPPAREHTLLGVVQVINKSGGAPFRAKDEFLLQTISKLIALAIENSQLFQRNQELCWNVGKLIADGDLVEAVVSLGIAAEQIIGVEGAAVYVVDPDTQELVTFHHKRRYRIALSEQAYAGSLMEDAVRSQQLTIVNDIGKASQFNAFVDSLSGIPARNLLFAPLIVEDSEGVVPGINKLANSGVDSGVTLAAADSGQKLVGLLQLVNIKGRKNQFDPHDLFLSIVQSQSCSVLAAILEKQRMMRQKEQIALLLDASMSFFKEMSVVGVINAVYNACVSIFDANTTAHLFLWEESAYPVDKERERHMWSSKISPQAAASHAARATPHSSSTNIHHLATDAKGGSSMSFIPSLGAQSRKLSVVTDQTMRVPTSEGLFQQVLLRGSAVIVKNWIVDERDEEDGDEGSASERDGGSTSKPASASRVRPRVDKYTMKATRSDVRLGFIRHAVVACPVWGSYGQEIVGVLVLLFPRDHPAVAAGARSEQLSTLPILTRQISGALGVCQDLITVSTRAHKMQRMLELSRQTPKAAASLTITSRGHLGSFSQPVNVCSRVFSARALLAELHPISASNLTVHSLYMDDEGHRWAFQLSGATAHEMSCDHFAQWMGKKMELPAGCTEAEVFAKLRTDLQGVYSRKEAVTGVIDTRPHPVEVDESQDEAESLVESTLPRSVLLRLRQLLWEFVDAAWQVDVARASHALFGAFATYGVEDRTKDKKMLSRRQLEQALGGAGISLDVEEWAQLHACFADQVSGLVDVEAMLTALKPQLRSFPVVTYELAPVLDTVTQVVVSVQVLLSS</sequence>
<evidence type="ECO:0000256" key="2">
    <source>
        <dbReference type="SAM" id="MobiDB-lite"/>
    </source>
</evidence>
<evidence type="ECO:0000256" key="1">
    <source>
        <dbReference type="SAM" id="Coils"/>
    </source>
</evidence>
<dbReference type="Gene3D" id="3.30.450.40">
    <property type="match status" value="4"/>
</dbReference>
<feature type="compositionally biased region" description="Basic residues" evidence="2">
    <location>
        <begin position="36"/>
        <end position="45"/>
    </location>
</feature>
<comment type="caution">
    <text evidence="4">The sequence shown here is derived from an EMBL/GenBank/DDBJ whole genome shotgun (WGS) entry which is preliminary data.</text>
</comment>
<reference evidence="4 5" key="1">
    <citation type="submission" date="2018-09" db="EMBL/GenBank/DDBJ databases">
        <title>Genomic investigation of the strawberry pathogen Phytophthora fragariae indicates pathogenicity is determined by transcriptional variation in three key races.</title>
        <authorList>
            <person name="Adams T.M."/>
            <person name="Armitage A.D."/>
            <person name="Sobczyk M.K."/>
            <person name="Bates H.J."/>
            <person name="Dunwell J.M."/>
            <person name="Nellist C.F."/>
            <person name="Harrison R.J."/>
        </authorList>
    </citation>
    <scope>NUCLEOTIDE SEQUENCE [LARGE SCALE GENOMIC DNA]</scope>
    <source>
        <strain evidence="4 5">SCRP324</strain>
    </source>
</reference>
<feature type="domain" description="GAF" evidence="3">
    <location>
        <begin position="544"/>
        <end position="742"/>
    </location>
</feature>
<protein>
    <recommendedName>
        <fullName evidence="3">GAF domain-containing protein</fullName>
    </recommendedName>
</protein>
<feature type="domain" description="GAF" evidence="3">
    <location>
        <begin position="763"/>
        <end position="955"/>
    </location>
</feature>
<feature type="region of interest" description="Disordered" evidence="2">
    <location>
        <begin position="873"/>
        <end position="908"/>
    </location>
</feature>
<feature type="compositionally biased region" description="Acidic residues" evidence="2">
    <location>
        <begin position="88"/>
        <end position="118"/>
    </location>
</feature>
<evidence type="ECO:0000313" key="5">
    <source>
        <dbReference type="Proteomes" id="UP000435112"/>
    </source>
</evidence>
<feature type="compositionally biased region" description="Basic and acidic residues" evidence="2">
    <location>
        <begin position="126"/>
        <end position="140"/>
    </location>
</feature>
<feature type="region of interest" description="Disordered" evidence="2">
    <location>
        <begin position="1"/>
        <end position="159"/>
    </location>
</feature>
<accession>A0A6A3KRP3</accession>
<feature type="compositionally biased region" description="Acidic residues" evidence="2">
    <location>
        <begin position="893"/>
        <end position="902"/>
    </location>
</feature>
<feature type="compositionally biased region" description="Low complexity" evidence="2">
    <location>
        <begin position="293"/>
        <end position="304"/>
    </location>
</feature>
<dbReference type="SMART" id="SM00065">
    <property type="entry name" value="GAF"/>
    <property type="match status" value="3"/>
</dbReference>
<evidence type="ECO:0000259" key="3">
    <source>
        <dbReference type="SMART" id="SM00065"/>
    </source>
</evidence>
<feature type="coiled-coil region" evidence="1">
    <location>
        <begin position="333"/>
        <end position="385"/>
    </location>
</feature>
<feature type="region of interest" description="Disordered" evidence="2">
    <location>
        <begin position="241"/>
        <end position="313"/>
    </location>
</feature>
<dbReference type="SUPFAM" id="SSF55781">
    <property type="entry name" value="GAF domain-like"/>
    <property type="match status" value="4"/>
</dbReference>
<evidence type="ECO:0000313" key="4">
    <source>
        <dbReference type="EMBL" id="KAE9008327.1"/>
    </source>
</evidence>